<dbReference type="Gene3D" id="3.30.450.180">
    <property type="match status" value="1"/>
</dbReference>
<dbReference type="InterPro" id="IPR041413">
    <property type="entry name" value="MLTR_LBD"/>
</dbReference>
<dbReference type="Pfam" id="PF17765">
    <property type="entry name" value="MLTR_LBD"/>
    <property type="match status" value="1"/>
</dbReference>
<dbReference type="GO" id="GO:0003677">
    <property type="term" value="F:DNA binding"/>
    <property type="evidence" value="ECO:0007669"/>
    <property type="project" value="InterPro"/>
</dbReference>
<dbReference type="EMBL" id="BIXY01000031">
    <property type="protein sequence ID" value="GCF08816.1"/>
    <property type="molecule type" value="Genomic_DNA"/>
</dbReference>
<dbReference type="SUPFAM" id="SSF47413">
    <property type="entry name" value="lambda repressor-like DNA-binding domains"/>
    <property type="match status" value="1"/>
</dbReference>
<feature type="domain" description="HTH cro/C1-type" evidence="1">
    <location>
        <begin position="16"/>
        <end position="88"/>
    </location>
</feature>
<reference evidence="2 3" key="1">
    <citation type="submission" date="2019-01" db="EMBL/GenBank/DDBJ databases">
        <title>Draft genome sequence of Dictyobacter sp. Uno17.</title>
        <authorList>
            <person name="Wang C.M."/>
            <person name="Zheng Y."/>
            <person name="Sakai Y."/>
            <person name="Abe K."/>
            <person name="Yokota A."/>
            <person name="Yabe S."/>
        </authorList>
    </citation>
    <scope>NUCLEOTIDE SEQUENCE [LARGE SCALE GENOMIC DNA]</scope>
    <source>
        <strain evidence="2 3">Uno17</strain>
    </source>
</reference>
<protein>
    <submittedName>
        <fullName evidence="2">Transcriptional regulator</fullName>
    </submittedName>
</protein>
<evidence type="ECO:0000259" key="1">
    <source>
        <dbReference type="SMART" id="SM00530"/>
    </source>
</evidence>
<dbReference type="RefSeq" id="WP_149401790.1">
    <property type="nucleotide sequence ID" value="NZ_BIXY01000031.1"/>
</dbReference>
<dbReference type="InterPro" id="IPR010982">
    <property type="entry name" value="Lambda_DNA-bd_dom_sf"/>
</dbReference>
<sequence>MVSQQQEHRLQELGDFLRTRRARLTPEEVDLPRGSRRKTPGLRRAEVAQLVGVSVDWYTWLEQGRPITPSTQVLERLVQALRLDANERNHLFLLAHQQPPPALVLEPEVVSPALQHFLDQFGSRPAFVSGRRWDTLAWNDAGCAIFGDFHLRTGRERNTIWTIFTNPLSRQFIVDWEEDARLLLAQFRSSCGRHPEDPQLTELIHDLMLSSPEFRAWWPDHEVLSGQEGRKTLNHPQVGYLMFERLTFQVFDTPDLKVTVYTPLEEADTPRKLEQLLKQWYQHKDQESHIHDGKI</sequence>
<dbReference type="Proteomes" id="UP000322530">
    <property type="component" value="Unassembled WGS sequence"/>
</dbReference>
<dbReference type="Pfam" id="PF13560">
    <property type="entry name" value="HTH_31"/>
    <property type="match status" value="1"/>
</dbReference>
<dbReference type="AlphaFoldDB" id="A0A5A5TCE3"/>
<organism evidence="2 3">
    <name type="scientific">Dictyobacter arantiisoli</name>
    <dbReference type="NCBI Taxonomy" id="2014874"/>
    <lineage>
        <taxon>Bacteria</taxon>
        <taxon>Bacillati</taxon>
        <taxon>Chloroflexota</taxon>
        <taxon>Ktedonobacteria</taxon>
        <taxon>Ktedonobacterales</taxon>
        <taxon>Dictyobacteraceae</taxon>
        <taxon>Dictyobacter</taxon>
    </lineage>
</organism>
<evidence type="ECO:0000313" key="2">
    <source>
        <dbReference type="EMBL" id="GCF08816.1"/>
    </source>
</evidence>
<accession>A0A5A5TCE3</accession>
<keyword evidence="3" id="KW-1185">Reference proteome</keyword>
<dbReference type="Gene3D" id="1.10.260.40">
    <property type="entry name" value="lambda repressor-like DNA-binding domains"/>
    <property type="match status" value="1"/>
</dbReference>
<name>A0A5A5TCE3_9CHLR</name>
<dbReference type="SMART" id="SM00530">
    <property type="entry name" value="HTH_XRE"/>
    <property type="match status" value="1"/>
</dbReference>
<comment type="caution">
    <text evidence="2">The sequence shown here is derived from an EMBL/GenBank/DDBJ whole genome shotgun (WGS) entry which is preliminary data.</text>
</comment>
<dbReference type="OrthoDB" id="5346389at2"/>
<proteinExistence type="predicted"/>
<dbReference type="InterPro" id="IPR001387">
    <property type="entry name" value="Cro/C1-type_HTH"/>
</dbReference>
<evidence type="ECO:0000313" key="3">
    <source>
        <dbReference type="Proteomes" id="UP000322530"/>
    </source>
</evidence>
<dbReference type="PANTHER" id="PTHR35010">
    <property type="entry name" value="BLL4672 PROTEIN-RELATED"/>
    <property type="match status" value="1"/>
</dbReference>
<dbReference type="CDD" id="cd00093">
    <property type="entry name" value="HTH_XRE"/>
    <property type="match status" value="1"/>
</dbReference>
<gene>
    <name evidence="2" type="ORF">KDI_23800</name>
</gene>